<keyword evidence="3" id="KW-1185">Reference proteome</keyword>
<dbReference type="STRING" id="42251.A0A2T6ZU35"/>
<proteinExistence type="predicted"/>
<reference evidence="2 3" key="1">
    <citation type="submission" date="2017-04" db="EMBL/GenBank/DDBJ databases">
        <title>Draft genome sequence of Tuber borchii Vittad., a whitish edible truffle.</title>
        <authorList>
            <consortium name="DOE Joint Genome Institute"/>
            <person name="Murat C."/>
            <person name="Kuo A."/>
            <person name="Barry K.W."/>
            <person name="Clum A."/>
            <person name="Dockter R.B."/>
            <person name="Fauchery L."/>
            <person name="Iotti M."/>
            <person name="Kohler A."/>
            <person name="Labutti K."/>
            <person name="Lindquist E.A."/>
            <person name="Lipzen A."/>
            <person name="Ohm R.A."/>
            <person name="Wang M."/>
            <person name="Grigoriev I.V."/>
            <person name="Zambonelli A."/>
            <person name="Martin F.M."/>
        </authorList>
    </citation>
    <scope>NUCLEOTIDE SEQUENCE [LARGE SCALE GENOMIC DNA]</scope>
    <source>
        <strain evidence="2 3">Tbo3840</strain>
    </source>
</reference>
<dbReference type="OrthoDB" id="2142759at2759"/>
<evidence type="ECO:0000313" key="3">
    <source>
        <dbReference type="Proteomes" id="UP000244722"/>
    </source>
</evidence>
<evidence type="ECO:0000313" key="2">
    <source>
        <dbReference type="EMBL" id="PUU79008.1"/>
    </source>
</evidence>
<dbReference type="AlphaFoldDB" id="A0A2T6ZU35"/>
<protein>
    <recommendedName>
        <fullName evidence="1">HNH nuclease domain-containing protein</fullName>
    </recommendedName>
</protein>
<gene>
    <name evidence="2" type="ORF">B9Z19DRAFT_1125730</name>
</gene>
<accession>A0A2T6ZU35</accession>
<feature type="domain" description="HNH nuclease" evidence="1">
    <location>
        <begin position="16"/>
        <end position="51"/>
    </location>
</feature>
<organism evidence="2 3">
    <name type="scientific">Tuber borchii</name>
    <name type="common">White truffle</name>
    <dbReference type="NCBI Taxonomy" id="42251"/>
    <lineage>
        <taxon>Eukaryota</taxon>
        <taxon>Fungi</taxon>
        <taxon>Dikarya</taxon>
        <taxon>Ascomycota</taxon>
        <taxon>Pezizomycotina</taxon>
        <taxon>Pezizomycetes</taxon>
        <taxon>Pezizales</taxon>
        <taxon>Tuberaceae</taxon>
        <taxon>Tuber</taxon>
    </lineage>
</organism>
<dbReference type="InterPro" id="IPR003615">
    <property type="entry name" value="HNH_nuc"/>
</dbReference>
<comment type="caution">
    <text evidence="2">The sequence shown here is derived from an EMBL/GenBank/DDBJ whole genome shotgun (WGS) entry which is preliminary data.</text>
</comment>
<dbReference type="Pfam" id="PF13391">
    <property type="entry name" value="HNH_2"/>
    <property type="match status" value="1"/>
</dbReference>
<dbReference type="EMBL" id="NESQ01000101">
    <property type="protein sequence ID" value="PUU79008.1"/>
    <property type="molecule type" value="Genomic_DNA"/>
</dbReference>
<name>A0A2T6ZU35_TUBBO</name>
<dbReference type="Proteomes" id="UP000244722">
    <property type="component" value="Unassembled WGS sequence"/>
</dbReference>
<sequence>MPTITERHGWGDTLIYSATDQSDGTINSVQNGMLLSADVHALFDAFKVSVNPDANYKVVCFAPDTLDLDYNIAGRHLDQTFLDTGNRPVDEVLRWHYRQAVLVNIRGAGEASS</sequence>
<evidence type="ECO:0000259" key="1">
    <source>
        <dbReference type="Pfam" id="PF13391"/>
    </source>
</evidence>